<accession>A0A4Z2EAN3</accession>
<proteinExistence type="predicted"/>
<organism evidence="2 3">
    <name type="scientific">Liparis tanakae</name>
    <name type="common">Tanaka's snailfish</name>
    <dbReference type="NCBI Taxonomy" id="230148"/>
    <lineage>
        <taxon>Eukaryota</taxon>
        <taxon>Metazoa</taxon>
        <taxon>Chordata</taxon>
        <taxon>Craniata</taxon>
        <taxon>Vertebrata</taxon>
        <taxon>Euteleostomi</taxon>
        <taxon>Actinopterygii</taxon>
        <taxon>Neopterygii</taxon>
        <taxon>Teleostei</taxon>
        <taxon>Neoteleostei</taxon>
        <taxon>Acanthomorphata</taxon>
        <taxon>Eupercaria</taxon>
        <taxon>Perciformes</taxon>
        <taxon>Cottioidei</taxon>
        <taxon>Cottales</taxon>
        <taxon>Liparidae</taxon>
        <taxon>Liparis</taxon>
    </lineage>
</organism>
<dbReference type="Proteomes" id="UP000314294">
    <property type="component" value="Unassembled WGS sequence"/>
</dbReference>
<name>A0A4Z2EAN3_9TELE</name>
<sequence length="131" mass="14228">MRTSCLCPGAREQRPPGESLLSAAYLLVPTHFNSLDVSAHTEPSMSSRCWAPAGCSPTRCSRPPQRDVCRVLTGTPSCQASKSSCPRHRAAPPEERCPHHAHHLMLGRITHQKHGTKNPDGGRAIETGDFP</sequence>
<gene>
    <name evidence="2" type="ORF">EYF80_063927</name>
</gene>
<evidence type="ECO:0000313" key="3">
    <source>
        <dbReference type="Proteomes" id="UP000314294"/>
    </source>
</evidence>
<evidence type="ECO:0000256" key="1">
    <source>
        <dbReference type="SAM" id="MobiDB-lite"/>
    </source>
</evidence>
<comment type="caution">
    <text evidence="2">The sequence shown here is derived from an EMBL/GenBank/DDBJ whole genome shotgun (WGS) entry which is preliminary data.</text>
</comment>
<keyword evidence="3" id="KW-1185">Reference proteome</keyword>
<dbReference type="EMBL" id="SRLO01011318">
    <property type="protein sequence ID" value="TNN25937.1"/>
    <property type="molecule type" value="Genomic_DNA"/>
</dbReference>
<feature type="region of interest" description="Disordered" evidence="1">
    <location>
        <begin position="112"/>
        <end position="131"/>
    </location>
</feature>
<reference evidence="2 3" key="1">
    <citation type="submission" date="2019-03" db="EMBL/GenBank/DDBJ databases">
        <title>First draft genome of Liparis tanakae, snailfish: a comprehensive survey of snailfish specific genes.</title>
        <authorList>
            <person name="Kim W."/>
            <person name="Song I."/>
            <person name="Jeong J.-H."/>
            <person name="Kim D."/>
            <person name="Kim S."/>
            <person name="Ryu S."/>
            <person name="Song J.Y."/>
            <person name="Lee S.K."/>
        </authorList>
    </citation>
    <scope>NUCLEOTIDE SEQUENCE [LARGE SCALE GENOMIC DNA]</scope>
    <source>
        <tissue evidence="2">Muscle</tissue>
    </source>
</reference>
<protein>
    <submittedName>
        <fullName evidence="2">Uncharacterized protein</fullName>
    </submittedName>
</protein>
<evidence type="ECO:0000313" key="2">
    <source>
        <dbReference type="EMBL" id="TNN25937.1"/>
    </source>
</evidence>
<dbReference type="AlphaFoldDB" id="A0A4Z2EAN3"/>